<evidence type="ECO:0000256" key="4">
    <source>
        <dbReference type="ARBA" id="ARBA00023002"/>
    </source>
</evidence>
<dbReference type="SUPFAM" id="SSF51735">
    <property type="entry name" value="NAD(P)-binding Rossmann-fold domains"/>
    <property type="match status" value="1"/>
</dbReference>
<dbReference type="NCBIfam" id="NF005436">
    <property type="entry name" value="PRK07023.1"/>
    <property type="match status" value="1"/>
</dbReference>
<comment type="caution">
    <text evidence="5">The sequence shown here is derived from an EMBL/GenBank/DDBJ whole genome shotgun (WGS) entry which is preliminary data.</text>
</comment>
<keyword evidence="3" id="KW-0521">NADP</keyword>
<sequence length="241" mass="24643">MKAIVTGHTKGLGAAIAGELLARGVPVLGLARGGAAELAAKYPALLREAALDLSDAAALGAWLAGPALREWLDGCGTALLVNNAGVVNPVGPLAEQDPAAVVRAVSLNVAAPLALAAAVVRAAQGAETRILHISSGAARNAYPGWSVYCATKAALDHHARAVALDGDGRVRAVSLAPGVIDTGMQAEIRATPESRFPMRERFVQMKNQGALAAPEQSARKVVAYLLAANFGAKPVDDVREV</sequence>
<accession>A0ABT2D3Z3</accession>
<dbReference type="PANTHER" id="PTHR44085:SF2">
    <property type="entry name" value="SEPIAPTERIN REDUCTASE"/>
    <property type="match status" value="1"/>
</dbReference>
<protein>
    <submittedName>
        <fullName evidence="5">SDR family oxidoreductase</fullName>
    </submittedName>
</protein>
<name>A0ABT2D3Z3_9BURK</name>
<dbReference type="Proteomes" id="UP001204621">
    <property type="component" value="Unassembled WGS sequence"/>
</dbReference>
<evidence type="ECO:0000313" key="5">
    <source>
        <dbReference type="EMBL" id="MCS0660745.1"/>
    </source>
</evidence>
<keyword evidence="2" id="KW-0963">Cytoplasm</keyword>
<dbReference type="PANTHER" id="PTHR44085">
    <property type="entry name" value="SEPIAPTERIN REDUCTASE"/>
    <property type="match status" value="1"/>
</dbReference>
<proteinExistence type="predicted"/>
<evidence type="ECO:0000256" key="3">
    <source>
        <dbReference type="ARBA" id="ARBA00022857"/>
    </source>
</evidence>
<reference evidence="5 6" key="1">
    <citation type="submission" date="2022-08" db="EMBL/GenBank/DDBJ databases">
        <title>Reclassification of Massilia species as members of the genera Telluria, Duganella, Pseudoduganella, Mokoshia gen. nov. and Zemynaea gen. nov. using orthogonal and non-orthogonal genome-based approaches.</title>
        <authorList>
            <person name="Bowman J.P."/>
        </authorList>
    </citation>
    <scope>NUCLEOTIDE SEQUENCE [LARGE SCALE GENOMIC DNA]</scope>
    <source>
        <strain evidence="5 6">JCM 31606</strain>
    </source>
</reference>
<dbReference type="RefSeq" id="WP_258813937.1">
    <property type="nucleotide sequence ID" value="NZ_JANUGU010000009.1"/>
</dbReference>
<dbReference type="Pfam" id="PF00106">
    <property type="entry name" value="adh_short"/>
    <property type="match status" value="1"/>
</dbReference>
<organism evidence="5 6">
    <name type="scientific">Massilia terrae</name>
    <dbReference type="NCBI Taxonomy" id="1811224"/>
    <lineage>
        <taxon>Bacteria</taxon>
        <taxon>Pseudomonadati</taxon>
        <taxon>Pseudomonadota</taxon>
        <taxon>Betaproteobacteria</taxon>
        <taxon>Burkholderiales</taxon>
        <taxon>Oxalobacteraceae</taxon>
        <taxon>Telluria group</taxon>
        <taxon>Massilia</taxon>
    </lineage>
</organism>
<keyword evidence="4" id="KW-0560">Oxidoreductase</keyword>
<dbReference type="PRINTS" id="PR00081">
    <property type="entry name" value="GDHRDH"/>
</dbReference>
<dbReference type="InterPro" id="IPR051721">
    <property type="entry name" value="Biopterin_syn/organic_redct"/>
</dbReference>
<keyword evidence="6" id="KW-1185">Reference proteome</keyword>
<gene>
    <name evidence="5" type="ORF">NX778_21975</name>
</gene>
<dbReference type="InterPro" id="IPR002347">
    <property type="entry name" value="SDR_fam"/>
</dbReference>
<evidence type="ECO:0000256" key="1">
    <source>
        <dbReference type="ARBA" id="ARBA00004496"/>
    </source>
</evidence>
<evidence type="ECO:0000256" key="2">
    <source>
        <dbReference type="ARBA" id="ARBA00022490"/>
    </source>
</evidence>
<dbReference type="InterPro" id="IPR036291">
    <property type="entry name" value="NAD(P)-bd_dom_sf"/>
</dbReference>
<evidence type="ECO:0000313" key="6">
    <source>
        <dbReference type="Proteomes" id="UP001204621"/>
    </source>
</evidence>
<comment type="subcellular location">
    <subcellularLocation>
        <location evidence="1">Cytoplasm</location>
    </subcellularLocation>
</comment>
<dbReference type="EMBL" id="JANUGU010000009">
    <property type="protein sequence ID" value="MCS0660745.1"/>
    <property type="molecule type" value="Genomic_DNA"/>
</dbReference>
<dbReference type="Gene3D" id="3.40.50.720">
    <property type="entry name" value="NAD(P)-binding Rossmann-like Domain"/>
    <property type="match status" value="1"/>
</dbReference>